<dbReference type="PROSITE" id="PS51471">
    <property type="entry name" value="FE2OG_OXY"/>
    <property type="match status" value="1"/>
</dbReference>
<keyword evidence="5 8" id="KW-0560">Oxidoreductase</keyword>
<keyword evidence="6" id="KW-0408">Iron</keyword>
<evidence type="ECO:0000256" key="2">
    <source>
        <dbReference type="ARBA" id="ARBA00022723"/>
    </source>
</evidence>
<dbReference type="Gene3D" id="2.60.120.620">
    <property type="entry name" value="q2cbj1_9rhob like domain"/>
    <property type="match status" value="1"/>
</dbReference>
<keyword evidence="2" id="KW-0479">Metal-binding</keyword>
<feature type="domain" description="Fe2OG dioxygenase" evidence="7">
    <location>
        <begin position="97"/>
        <end position="199"/>
    </location>
</feature>
<accession>A0ABW7QAK8</accession>
<comment type="caution">
    <text evidence="8">The sequence shown here is derived from an EMBL/GenBank/DDBJ whole genome shotgun (WGS) entry which is preliminary data.</text>
</comment>
<name>A0ABW7QAK8_9MICO</name>
<dbReference type="GO" id="GO:0016491">
    <property type="term" value="F:oxidoreductase activity"/>
    <property type="evidence" value="ECO:0007669"/>
    <property type="project" value="UniProtKB-KW"/>
</dbReference>
<sequence length="203" mass="22477">MTRVQTLAETVAEGGIGCDPDFLSAKRAAAMTDDLRYVRWETSRVVKPAPGGGHVIADDPIRVSRTANQVWFNAALAKRVDEIEERISRDFATPRSHLESWQAVQYGPGGKFETHLDGGTFRDEPAGERVLTLLLILEAPESGGETYFPELDLLVEPTAGKLVVWNNLLADGSLDRRFLHAATPVRAGRKTILTTWSRERPVR</sequence>
<evidence type="ECO:0000313" key="9">
    <source>
        <dbReference type="Proteomes" id="UP001610861"/>
    </source>
</evidence>
<dbReference type="InterPro" id="IPR005123">
    <property type="entry name" value="Oxoglu/Fe-dep_dioxygenase_dom"/>
</dbReference>
<evidence type="ECO:0000256" key="6">
    <source>
        <dbReference type="ARBA" id="ARBA00023004"/>
    </source>
</evidence>
<dbReference type="PANTHER" id="PTHR10869:SF246">
    <property type="entry name" value="TRANSMEMBRANE PROLYL 4-HYDROXYLASE"/>
    <property type="match status" value="1"/>
</dbReference>
<gene>
    <name evidence="8" type="ORF">ACH3VR_16315</name>
</gene>
<dbReference type="InterPro" id="IPR044862">
    <property type="entry name" value="Pro_4_hyd_alph_FE2OG_OXY"/>
</dbReference>
<keyword evidence="3" id="KW-0847">Vitamin C</keyword>
<protein>
    <submittedName>
        <fullName evidence="8">Prolyl hydroxylase family protein</fullName>
        <ecNumber evidence="8">1.14.11.-</ecNumber>
    </submittedName>
</protein>
<dbReference type="EMBL" id="JBIQWL010000006">
    <property type="protein sequence ID" value="MFH8251930.1"/>
    <property type="molecule type" value="Genomic_DNA"/>
</dbReference>
<dbReference type="Pfam" id="PF13640">
    <property type="entry name" value="2OG-FeII_Oxy_3"/>
    <property type="match status" value="1"/>
</dbReference>
<evidence type="ECO:0000256" key="3">
    <source>
        <dbReference type="ARBA" id="ARBA00022896"/>
    </source>
</evidence>
<dbReference type="EC" id="1.14.11.-" evidence="8"/>
<proteinExistence type="predicted"/>
<dbReference type="PANTHER" id="PTHR10869">
    <property type="entry name" value="PROLYL 4-HYDROXYLASE ALPHA SUBUNIT"/>
    <property type="match status" value="1"/>
</dbReference>
<comment type="cofactor">
    <cofactor evidence="1">
        <name>L-ascorbate</name>
        <dbReference type="ChEBI" id="CHEBI:38290"/>
    </cofactor>
</comment>
<evidence type="ECO:0000259" key="7">
    <source>
        <dbReference type="PROSITE" id="PS51471"/>
    </source>
</evidence>
<dbReference type="InterPro" id="IPR006620">
    <property type="entry name" value="Pro_4_hyd_alph"/>
</dbReference>
<keyword evidence="9" id="KW-1185">Reference proteome</keyword>
<dbReference type="InterPro" id="IPR045054">
    <property type="entry name" value="P4HA-like"/>
</dbReference>
<keyword evidence="4" id="KW-0223">Dioxygenase</keyword>
<evidence type="ECO:0000256" key="5">
    <source>
        <dbReference type="ARBA" id="ARBA00023002"/>
    </source>
</evidence>
<dbReference type="Proteomes" id="UP001610861">
    <property type="component" value="Unassembled WGS sequence"/>
</dbReference>
<dbReference type="RefSeq" id="WP_397557377.1">
    <property type="nucleotide sequence ID" value="NZ_JBIQWL010000006.1"/>
</dbReference>
<reference evidence="8 9" key="1">
    <citation type="submission" date="2024-09" db="EMBL/GenBank/DDBJ databases">
        <authorList>
            <person name="Pan X."/>
        </authorList>
    </citation>
    <scope>NUCLEOTIDE SEQUENCE [LARGE SCALE GENOMIC DNA]</scope>
    <source>
        <strain evidence="8 9">B2969</strain>
    </source>
</reference>
<evidence type="ECO:0000313" key="8">
    <source>
        <dbReference type="EMBL" id="MFH8251930.1"/>
    </source>
</evidence>
<dbReference type="SMART" id="SM00702">
    <property type="entry name" value="P4Hc"/>
    <property type="match status" value="1"/>
</dbReference>
<organism evidence="8 9">
    <name type="scientific">Microbacterium alkaliflavum</name>
    <dbReference type="NCBI Taxonomy" id="3248839"/>
    <lineage>
        <taxon>Bacteria</taxon>
        <taxon>Bacillati</taxon>
        <taxon>Actinomycetota</taxon>
        <taxon>Actinomycetes</taxon>
        <taxon>Micrococcales</taxon>
        <taxon>Microbacteriaceae</taxon>
        <taxon>Microbacterium</taxon>
    </lineage>
</organism>
<evidence type="ECO:0000256" key="4">
    <source>
        <dbReference type="ARBA" id="ARBA00022964"/>
    </source>
</evidence>
<evidence type="ECO:0000256" key="1">
    <source>
        <dbReference type="ARBA" id="ARBA00001961"/>
    </source>
</evidence>